<proteinExistence type="predicted"/>
<evidence type="ECO:0000259" key="1">
    <source>
        <dbReference type="PROSITE" id="PS51186"/>
    </source>
</evidence>
<evidence type="ECO:0000313" key="2">
    <source>
        <dbReference type="EMBL" id="MFD2184722.1"/>
    </source>
</evidence>
<dbReference type="EC" id="2.3.-.-" evidence="2"/>
<reference evidence="3" key="1">
    <citation type="journal article" date="2019" name="Int. J. Syst. Evol. Microbiol.">
        <title>The Global Catalogue of Microorganisms (GCM) 10K type strain sequencing project: providing services to taxonomists for standard genome sequencing and annotation.</title>
        <authorList>
            <consortium name="The Broad Institute Genomics Platform"/>
            <consortium name="The Broad Institute Genome Sequencing Center for Infectious Disease"/>
            <person name="Wu L."/>
            <person name="Ma J."/>
        </authorList>
    </citation>
    <scope>NUCLEOTIDE SEQUENCE [LARGE SCALE GENOMIC DNA]</scope>
    <source>
        <strain evidence="3">CGMCC 1.6774</strain>
    </source>
</reference>
<dbReference type="EMBL" id="JBHUIW010000034">
    <property type="protein sequence ID" value="MFD2184722.1"/>
    <property type="molecule type" value="Genomic_DNA"/>
</dbReference>
<dbReference type="Gene3D" id="3.40.630.30">
    <property type="match status" value="1"/>
</dbReference>
<keyword evidence="3" id="KW-1185">Reference proteome</keyword>
<comment type="caution">
    <text evidence="2">The sequence shown here is derived from an EMBL/GenBank/DDBJ whole genome shotgun (WGS) entry which is preliminary data.</text>
</comment>
<dbReference type="Proteomes" id="UP001597314">
    <property type="component" value="Unassembled WGS sequence"/>
</dbReference>
<dbReference type="GO" id="GO:0016746">
    <property type="term" value="F:acyltransferase activity"/>
    <property type="evidence" value="ECO:0007669"/>
    <property type="project" value="UniProtKB-KW"/>
</dbReference>
<organism evidence="2 3">
    <name type="scientific">Rhodoplanes azumiensis</name>
    <dbReference type="NCBI Taxonomy" id="1897628"/>
    <lineage>
        <taxon>Bacteria</taxon>
        <taxon>Pseudomonadati</taxon>
        <taxon>Pseudomonadota</taxon>
        <taxon>Alphaproteobacteria</taxon>
        <taxon>Hyphomicrobiales</taxon>
        <taxon>Nitrobacteraceae</taxon>
        <taxon>Rhodoplanes</taxon>
    </lineage>
</organism>
<dbReference type="PROSITE" id="PS51186">
    <property type="entry name" value="GNAT"/>
    <property type="match status" value="1"/>
</dbReference>
<dbReference type="CDD" id="cd04301">
    <property type="entry name" value="NAT_SF"/>
    <property type="match status" value="1"/>
</dbReference>
<dbReference type="InterPro" id="IPR016181">
    <property type="entry name" value="Acyl_CoA_acyltransferase"/>
</dbReference>
<keyword evidence="2" id="KW-0808">Transferase</keyword>
<sequence>MITIRPERPADGPAREALLDRAMGPCRFTKGSERLRAGNTPAAGLALVAVMTGLDGRERVVGTVRLWPVVAGGRDALLLGPLAVDPDRQSEGIGAALMRRALAEAARRGHAAVLLVGDASYYARFGFSAVATGGLTMPNGREPRLLARALSPGALDGAAGPVTQRPLDGAAGRAVRRLPVVSGPPLARAA</sequence>
<evidence type="ECO:0000313" key="3">
    <source>
        <dbReference type="Proteomes" id="UP001597314"/>
    </source>
</evidence>
<accession>A0ABW5AQJ3</accession>
<dbReference type="Pfam" id="PF13508">
    <property type="entry name" value="Acetyltransf_7"/>
    <property type="match status" value="1"/>
</dbReference>
<keyword evidence="2" id="KW-0012">Acyltransferase</keyword>
<feature type="domain" description="N-acetyltransferase" evidence="1">
    <location>
        <begin position="2"/>
        <end position="148"/>
    </location>
</feature>
<name>A0ABW5AQJ3_9BRAD</name>
<dbReference type="InterPro" id="IPR000182">
    <property type="entry name" value="GNAT_dom"/>
</dbReference>
<dbReference type="RefSeq" id="WP_378479860.1">
    <property type="nucleotide sequence ID" value="NZ_JBHUIW010000034.1"/>
</dbReference>
<dbReference type="SUPFAM" id="SSF55729">
    <property type="entry name" value="Acyl-CoA N-acyltransferases (Nat)"/>
    <property type="match status" value="1"/>
</dbReference>
<gene>
    <name evidence="2" type="ORF">ACFSOX_21430</name>
</gene>
<protein>
    <submittedName>
        <fullName evidence="2">GNAT family N-acetyltransferase</fullName>
        <ecNumber evidence="2">2.3.-.-</ecNumber>
    </submittedName>
</protein>